<organism evidence="2 3">
    <name type="scientific">Arabis nemorensis</name>
    <dbReference type="NCBI Taxonomy" id="586526"/>
    <lineage>
        <taxon>Eukaryota</taxon>
        <taxon>Viridiplantae</taxon>
        <taxon>Streptophyta</taxon>
        <taxon>Embryophyta</taxon>
        <taxon>Tracheophyta</taxon>
        <taxon>Spermatophyta</taxon>
        <taxon>Magnoliopsida</taxon>
        <taxon>eudicotyledons</taxon>
        <taxon>Gunneridae</taxon>
        <taxon>Pentapetalae</taxon>
        <taxon>rosids</taxon>
        <taxon>malvids</taxon>
        <taxon>Brassicales</taxon>
        <taxon>Brassicaceae</taxon>
        <taxon>Arabideae</taxon>
        <taxon>Arabis</taxon>
    </lineage>
</organism>
<dbReference type="AlphaFoldDB" id="A0A565AP20"/>
<keyword evidence="3" id="KW-1185">Reference proteome</keyword>
<feature type="region of interest" description="Disordered" evidence="1">
    <location>
        <begin position="1"/>
        <end position="49"/>
    </location>
</feature>
<evidence type="ECO:0000313" key="3">
    <source>
        <dbReference type="Proteomes" id="UP000489600"/>
    </source>
</evidence>
<name>A0A565AP20_9BRAS</name>
<reference evidence="2" key="1">
    <citation type="submission" date="2019-07" db="EMBL/GenBank/DDBJ databases">
        <authorList>
            <person name="Dittberner H."/>
        </authorList>
    </citation>
    <scope>NUCLEOTIDE SEQUENCE [LARGE SCALE GENOMIC DNA]</scope>
</reference>
<feature type="compositionally biased region" description="Pro residues" evidence="1">
    <location>
        <begin position="12"/>
        <end position="23"/>
    </location>
</feature>
<evidence type="ECO:0000313" key="2">
    <source>
        <dbReference type="EMBL" id="VVA90752.1"/>
    </source>
</evidence>
<dbReference type="Proteomes" id="UP000489600">
    <property type="component" value="Unassembled WGS sequence"/>
</dbReference>
<gene>
    <name evidence="2" type="ORF">ANE_LOCUS1197</name>
</gene>
<feature type="compositionally biased region" description="Low complexity" evidence="1">
    <location>
        <begin position="1"/>
        <end position="10"/>
    </location>
</feature>
<accession>A0A565AP20</accession>
<proteinExistence type="predicted"/>
<sequence length="49" mass="5052">MELGSQQGKPPGHGPPSSSPPGSAPLGHGSSPRRHGGSNNRQIRIDIKE</sequence>
<dbReference type="EMBL" id="CABITT030000001">
    <property type="protein sequence ID" value="VVA90752.1"/>
    <property type="molecule type" value="Genomic_DNA"/>
</dbReference>
<evidence type="ECO:0000256" key="1">
    <source>
        <dbReference type="SAM" id="MobiDB-lite"/>
    </source>
</evidence>
<protein>
    <submittedName>
        <fullName evidence="2">Uncharacterized protein</fullName>
    </submittedName>
</protein>
<comment type="caution">
    <text evidence="2">The sequence shown here is derived from an EMBL/GenBank/DDBJ whole genome shotgun (WGS) entry which is preliminary data.</text>
</comment>